<reference evidence="1 2" key="1">
    <citation type="submission" date="2017-09" db="EMBL/GenBank/DDBJ databases">
        <title>Comparative genomics of rhizobia isolated from Phaseolus vulgaris in China.</title>
        <authorList>
            <person name="Tong W."/>
        </authorList>
    </citation>
    <scope>NUCLEOTIDE SEQUENCE [LARGE SCALE GENOMIC DNA]</scope>
    <source>
        <strain evidence="1 2">Y27</strain>
    </source>
</reference>
<name>A0ABX4IW28_9HYPH</name>
<dbReference type="Proteomes" id="UP000219972">
    <property type="component" value="Unassembled WGS sequence"/>
</dbReference>
<keyword evidence="2" id="KW-1185">Reference proteome</keyword>
<comment type="caution">
    <text evidence="1">The sequence shown here is derived from an EMBL/GenBank/DDBJ whole genome shotgun (WGS) entry which is preliminary data.</text>
</comment>
<evidence type="ECO:0000313" key="2">
    <source>
        <dbReference type="Proteomes" id="UP000219972"/>
    </source>
</evidence>
<sequence>MRLRLATMNEAIRTTMFTGVIPDAMVRIFNKSFNRGGRFYALGGSWQSMSKDARKQIRIGGEPVVEIDYKTLHPALLYAQAGAKMPDDCYQMNGWPRPLVKVALLILVNAKKEHEARAAIARHDHMALLTRPGSQEAYSLASDLMAAIKARHVGIADAFHSDKGAELMRLDSDLAETVMHVMLLAGVVVLPVHDSFLVQESKAEMLEEVMLRVAYEAGYESLRVEHA</sequence>
<dbReference type="EMBL" id="NWSL01000068">
    <property type="protein sequence ID" value="PDS45754.1"/>
    <property type="molecule type" value="Genomic_DNA"/>
</dbReference>
<protein>
    <submittedName>
        <fullName evidence="1">Uncharacterized protein</fullName>
    </submittedName>
</protein>
<proteinExistence type="predicted"/>
<evidence type="ECO:0000313" key="1">
    <source>
        <dbReference type="EMBL" id="PDS45754.1"/>
    </source>
</evidence>
<organism evidence="1 2">
    <name type="scientific">Rhizobium anhuiense</name>
    <dbReference type="NCBI Taxonomy" id="1184720"/>
    <lineage>
        <taxon>Bacteria</taxon>
        <taxon>Pseudomonadati</taxon>
        <taxon>Pseudomonadota</taxon>
        <taxon>Alphaproteobacteria</taxon>
        <taxon>Hyphomicrobiales</taxon>
        <taxon>Rhizobiaceae</taxon>
        <taxon>Rhizobium/Agrobacterium group</taxon>
        <taxon>Rhizobium</taxon>
    </lineage>
</organism>
<accession>A0ABX4IW28</accession>
<gene>
    <name evidence="1" type="ORF">CO662_36750</name>
</gene>